<dbReference type="HOGENOM" id="CLU_902030_0_0_6"/>
<evidence type="ECO:0000313" key="2">
    <source>
        <dbReference type="Proteomes" id="UP000013084"/>
    </source>
</evidence>
<organism evidence="1 2">
    <name type="scientific">Acinetobacter higginsii</name>
    <dbReference type="NCBI Taxonomy" id="70347"/>
    <lineage>
        <taxon>Bacteria</taxon>
        <taxon>Pseudomonadati</taxon>
        <taxon>Pseudomonadota</taxon>
        <taxon>Gammaproteobacteria</taxon>
        <taxon>Moraxellales</taxon>
        <taxon>Moraxellaceae</taxon>
        <taxon>Acinetobacter</taxon>
    </lineage>
</organism>
<dbReference type="Proteomes" id="UP000013084">
    <property type="component" value="Unassembled WGS sequence"/>
</dbReference>
<dbReference type="PATRIC" id="fig|1217700.3.peg.985"/>
<dbReference type="AlphaFoldDB" id="N9TAL7"/>
<sequence length="308" mass="35819">MVDDKEFKKRISFLKNEAEKYILVQKKDFDEAFSSNFWLPLKKQKDFEKTLRSGSDTAGFQSVLTAGGRRAAMLWWMGRYLIHAKDDLAQGYEYLHRGLDAIWWGFLCRPNTYTDLESNIQLLIAWFDVTGVPKRSDYIGRYLSGLTEIPDREKYLQNSEIGRLMAQLWCKDNSIDIEYLTGIYEFKKKDHKYANVIENIFSEDVGLFTSILESALQYRVREAAIESGEFRTAIAFHLIPIEFYYIQRIRSRKGLVTNFPESAIFSLNDGAPSQYSGISLESDPVLHSAIKKAIDQKWLDREMVEEMM</sequence>
<dbReference type="EMBL" id="APRN01000033">
    <property type="protein sequence ID" value="ENX60485.1"/>
    <property type="molecule type" value="Genomic_DNA"/>
</dbReference>
<evidence type="ECO:0000313" key="1">
    <source>
        <dbReference type="EMBL" id="ENX60485.1"/>
    </source>
</evidence>
<gene>
    <name evidence="1" type="ORF">F902_01032</name>
</gene>
<protein>
    <submittedName>
        <fullName evidence="1">Uncharacterized protein</fullName>
    </submittedName>
</protein>
<keyword evidence="2" id="KW-1185">Reference proteome</keyword>
<name>N9TAL7_9GAMM</name>
<reference evidence="1 2" key="1">
    <citation type="submission" date="2013-02" db="EMBL/GenBank/DDBJ databases">
        <title>The Genome Sequence of Acinetobacter sp. CIP 70.18.</title>
        <authorList>
            <consortium name="The Broad Institute Genome Sequencing Platform"/>
            <consortium name="The Broad Institute Genome Sequencing Center for Infectious Disease"/>
            <person name="Cerqueira G."/>
            <person name="Feldgarden M."/>
            <person name="Courvalin P."/>
            <person name="Perichon B."/>
            <person name="Grillot-Courvalin C."/>
            <person name="Clermont D."/>
            <person name="Rocha E."/>
            <person name="Yoon E.-J."/>
            <person name="Nemec A."/>
            <person name="Walker B."/>
            <person name="Young S.K."/>
            <person name="Zeng Q."/>
            <person name="Gargeya S."/>
            <person name="Fitzgerald M."/>
            <person name="Haas B."/>
            <person name="Abouelleil A."/>
            <person name="Alvarado L."/>
            <person name="Arachchi H.M."/>
            <person name="Berlin A.M."/>
            <person name="Chapman S.B."/>
            <person name="Dewar J."/>
            <person name="Goldberg J."/>
            <person name="Griggs A."/>
            <person name="Gujja S."/>
            <person name="Hansen M."/>
            <person name="Howarth C."/>
            <person name="Imamovic A."/>
            <person name="Larimer J."/>
            <person name="McCowan C."/>
            <person name="Murphy C."/>
            <person name="Neiman D."/>
            <person name="Pearson M."/>
            <person name="Priest M."/>
            <person name="Roberts A."/>
            <person name="Saif S."/>
            <person name="Shea T."/>
            <person name="Sisk P."/>
            <person name="Sykes S."/>
            <person name="Wortman J."/>
            <person name="Nusbaum C."/>
            <person name="Birren B."/>
        </authorList>
    </citation>
    <scope>NUCLEOTIDE SEQUENCE [LARGE SCALE GENOMIC DNA]</scope>
    <source>
        <strain evidence="1 2">CIP 70.18</strain>
    </source>
</reference>
<accession>N9TAL7</accession>
<dbReference type="RefSeq" id="WP_005201531.1">
    <property type="nucleotide sequence ID" value="NZ_KB850071.1"/>
</dbReference>
<comment type="caution">
    <text evidence="1">The sequence shown here is derived from an EMBL/GenBank/DDBJ whole genome shotgun (WGS) entry which is preliminary data.</text>
</comment>
<proteinExistence type="predicted"/>